<keyword evidence="1" id="KW-0145">Chemotaxis</keyword>
<dbReference type="PANTHER" id="PTHR43531:SF11">
    <property type="entry name" value="METHYL-ACCEPTING CHEMOTAXIS PROTEIN 3"/>
    <property type="match status" value="1"/>
</dbReference>
<dbReference type="GO" id="GO:0007165">
    <property type="term" value="P:signal transduction"/>
    <property type="evidence" value="ECO:0007669"/>
    <property type="project" value="UniProtKB-KW"/>
</dbReference>
<organism evidence="5">
    <name type="scientific">Arcobacter sp. AZ-2023</name>
    <dbReference type="NCBI Taxonomy" id="3074453"/>
    <lineage>
        <taxon>Bacteria</taxon>
        <taxon>Pseudomonadati</taxon>
        <taxon>Campylobacterota</taxon>
        <taxon>Epsilonproteobacteria</taxon>
        <taxon>Campylobacterales</taxon>
        <taxon>Arcobacteraceae</taxon>
        <taxon>Arcobacter</taxon>
    </lineage>
</organism>
<dbReference type="PROSITE" id="PS50111">
    <property type="entry name" value="CHEMOTAXIS_TRANSDUC_2"/>
    <property type="match status" value="1"/>
</dbReference>
<dbReference type="GO" id="GO:0005886">
    <property type="term" value="C:plasma membrane"/>
    <property type="evidence" value="ECO:0007669"/>
    <property type="project" value="TreeGrafter"/>
</dbReference>
<keyword evidence="3" id="KW-0807">Transducer</keyword>
<proteinExistence type="inferred from homology"/>
<protein>
    <submittedName>
        <fullName evidence="5">Methyl-accepting chemotaxis protein</fullName>
    </submittedName>
</protein>
<evidence type="ECO:0000256" key="2">
    <source>
        <dbReference type="ARBA" id="ARBA00029447"/>
    </source>
</evidence>
<evidence type="ECO:0000256" key="3">
    <source>
        <dbReference type="PROSITE-ProRule" id="PRU00284"/>
    </source>
</evidence>
<evidence type="ECO:0000313" key="5">
    <source>
        <dbReference type="EMBL" id="WNL14658.1"/>
    </source>
</evidence>
<evidence type="ECO:0000256" key="1">
    <source>
        <dbReference type="ARBA" id="ARBA00022500"/>
    </source>
</evidence>
<dbReference type="InterPro" id="IPR004089">
    <property type="entry name" value="MCPsignal_dom"/>
</dbReference>
<sequence>MSNLSKDVKDSVILGENLANKTASSMDEINAKVEAINEAIEVIDQIAFQTNILSLNAAVEAATAGEAGKGFAVVAQEVRNLANRSAEAAKEIKDLVENATSKTNDGKKISDEMKAGYSNLNKLISETIDIIQDVSIASSEQLKGIEQINDAVSILDRVTQENASEASNVAIIANETLAMAKILVEDAKTKKVS</sequence>
<dbReference type="PANTHER" id="PTHR43531">
    <property type="entry name" value="PROTEIN ICFG"/>
    <property type="match status" value="1"/>
</dbReference>
<dbReference type="AlphaFoldDB" id="A0AA96I1R8"/>
<dbReference type="Gene3D" id="1.10.287.950">
    <property type="entry name" value="Methyl-accepting chemotaxis protein"/>
    <property type="match status" value="1"/>
</dbReference>
<reference evidence="5" key="1">
    <citation type="submission" date="2023-09" db="EMBL/GenBank/DDBJ databases">
        <title>Characterization of Arcobacter Isolates from Retail Chicken Sold in Supermarkets in Tbilisi, Georgia.</title>
        <authorList>
            <person name="Matthias R."/>
            <person name="Zautner A.E."/>
        </authorList>
    </citation>
    <scope>NUCLEOTIDE SEQUENCE</scope>
    <source>
        <strain evidence="5">LEO 108</strain>
    </source>
</reference>
<dbReference type="GO" id="GO:0004888">
    <property type="term" value="F:transmembrane signaling receptor activity"/>
    <property type="evidence" value="ECO:0007669"/>
    <property type="project" value="TreeGrafter"/>
</dbReference>
<accession>A0AA96I1R8</accession>
<dbReference type="EMBL" id="CP134845">
    <property type="protein sequence ID" value="WNL14658.1"/>
    <property type="molecule type" value="Genomic_DNA"/>
</dbReference>
<gene>
    <name evidence="5" type="ORF">RJG51_00370</name>
</gene>
<feature type="domain" description="Methyl-accepting transducer" evidence="4">
    <location>
        <begin position="1"/>
        <end position="170"/>
    </location>
</feature>
<dbReference type="GO" id="GO:0006935">
    <property type="term" value="P:chemotaxis"/>
    <property type="evidence" value="ECO:0007669"/>
    <property type="project" value="UniProtKB-KW"/>
</dbReference>
<dbReference type="Pfam" id="PF00015">
    <property type="entry name" value="MCPsignal"/>
    <property type="match status" value="1"/>
</dbReference>
<dbReference type="SUPFAM" id="SSF58104">
    <property type="entry name" value="Methyl-accepting chemotaxis protein (MCP) signaling domain"/>
    <property type="match status" value="1"/>
</dbReference>
<dbReference type="InterPro" id="IPR051310">
    <property type="entry name" value="MCP_chemotaxis"/>
</dbReference>
<comment type="similarity">
    <text evidence="2">Belongs to the methyl-accepting chemotaxis (MCP) protein family.</text>
</comment>
<dbReference type="SMART" id="SM00283">
    <property type="entry name" value="MA"/>
    <property type="match status" value="1"/>
</dbReference>
<name>A0AA96I1R8_9BACT</name>
<evidence type="ECO:0000259" key="4">
    <source>
        <dbReference type="PROSITE" id="PS50111"/>
    </source>
</evidence>